<comment type="catalytic activity">
    <reaction evidence="1 10">
        <text>[protein]-peptidylproline (omega=180) = [protein]-peptidylproline (omega=0)</text>
        <dbReference type="Rhea" id="RHEA:16237"/>
        <dbReference type="Rhea" id="RHEA-COMP:10747"/>
        <dbReference type="Rhea" id="RHEA-COMP:10748"/>
        <dbReference type="ChEBI" id="CHEBI:83833"/>
        <dbReference type="ChEBI" id="CHEBI:83834"/>
        <dbReference type="EC" id="5.2.1.8"/>
    </reaction>
</comment>
<dbReference type="PROSITE" id="PS50222">
    <property type="entry name" value="EF_HAND_2"/>
    <property type="match status" value="2"/>
</dbReference>
<dbReference type="RefSeq" id="XP_020896469.1">
    <property type="nucleotide sequence ID" value="XM_021040810.2"/>
</dbReference>
<evidence type="ECO:0000259" key="12">
    <source>
        <dbReference type="PROSITE" id="PS50059"/>
    </source>
</evidence>
<feature type="domain" description="PPIase FKBP-type" evidence="12">
    <location>
        <begin position="49"/>
        <end position="133"/>
    </location>
</feature>
<keyword evidence="5" id="KW-0256">Endoplasmic reticulum</keyword>
<name>A0A913WZE8_EXADI</name>
<keyword evidence="6" id="KW-0106">Calcium</keyword>
<evidence type="ECO:0000313" key="14">
    <source>
        <dbReference type="EnsemblMetazoa" id="XP_020896469.1"/>
    </source>
</evidence>
<dbReference type="GO" id="GO:0003755">
    <property type="term" value="F:peptidyl-prolyl cis-trans isomerase activity"/>
    <property type="evidence" value="ECO:0007669"/>
    <property type="project" value="UniProtKB-KW"/>
</dbReference>
<dbReference type="PANTHER" id="PTHR46222:SF3">
    <property type="entry name" value="PEPTIDYLPROLYL ISOMERASE"/>
    <property type="match status" value="1"/>
</dbReference>
<proteinExistence type="predicted"/>
<dbReference type="PANTHER" id="PTHR46222">
    <property type="entry name" value="PEPTIDYL-PROLYL CIS-TRANS ISOMERASE FKBP7/14"/>
    <property type="match status" value="1"/>
</dbReference>
<dbReference type="EC" id="5.2.1.8" evidence="2 10"/>
<evidence type="ECO:0000256" key="3">
    <source>
        <dbReference type="ARBA" id="ARBA00022729"/>
    </source>
</evidence>
<dbReference type="PROSITE" id="PS50059">
    <property type="entry name" value="FKBP_PPIASE"/>
    <property type="match status" value="1"/>
</dbReference>
<dbReference type="InterPro" id="IPR002048">
    <property type="entry name" value="EF_hand_dom"/>
</dbReference>
<dbReference type="Gene3D" id="1.10.238.10">
    <property type="entry name" value="EF-hand"/>
    <property type="match status" value="1"/>
</dbReference>
<evidence type="ECO:0000256" key="6">
    <source>
        <dbReference type="ARBA" id="ARBA00022837"/>
    </source>
</evidence>
<dbReference type="InterPro" id="IPR046357">
    <property type="entry name" value="PPIase_dom_sf"/>
</dbReference>
<evidence type="ECO:0000313" key="15">
    <source>
        <dbReference type="Proteomes" id="UP000887567"/>
    </source>
</evidence>
<evidence type="ECO:0000256" key="7">
    <source>
        <dbReference type="ARBA" id="ARBA00023110"/>
    </source>
</evidence>
<feature type="domain" description="EF-hand" evidence="13">
    <location>
        <begin position="175"/>
        <end position="208"/>
    </location>
</feature>
<dbReference type="Gene3D" id="3.10.50.40">
    <property type="match status" value="1"/>
</dbReference>
<dbReference type="GeneID" id="110235354"/>
<accession>A0A913WZE8</accession>
<evidence type="ECO:0000256" key="9">
    <source>
        <dbReference type="ARBA" id="ARBA00023235"/>
    </source>
</evidence>
<feature type="signal peptide" evidence="11">
    <location>
        <begin position="1"/>
        <end position="20"/>
    </location>
</feature>
<feature type="chain" id="PRO_5037287357" description="peptidylprolyl isomerase" evidence="11">
    <location>
        <begin position="21"/>
        <end position="208"/>
    </location>
</feature>
<evidence type="ECO:0000256" key="5">
    <source>
        <dbReference type="ARBA" id="ARBA00022824"/>
    </source>
</evidence>
<dbReference type="EnsemblMetazoa" id="XM_021040810.2">
    <property type="protein sequence ID" value="XP_020896469.1"/>
    <property type="gene ID" value="LOC110235354"/>
</dbReference>
<dbReference type="GO" id="GO:0005509">
    <property type="term" value="F:calcium ion binding"/>
    <property type="evidence" value="ECO:0007669"/>
    <property type="project" value="InterPro"/>
</dbReference>
<dbReference type="Pfam" id="PF13499">
    <property type="entry name" value="EF-hand_7"/>
    <property type="match status" value="1"/>
</dbReference>
<protein>
    <recommendedName>
        <fullName evidence="2 10">peptidylprolyl isomerase</fullName>
        <ecNumber evidence="2 10">5.2.1.8</ecNumber>
    </recommendedName>
</protein>
<keyword evidence="9 10" id="KW-0413">Isomerase</keyword>
<dbReference type="InterPro" id="IPR011992">
    <property type="entry name" value="EF-hand-dom_pair"/>
</dbReference>
<reference evidence="14" key="1">
    <citation type="submission" date="2022-11" db="UniProtKB">
        <authorList>
            <consortium name="EnsemblMetazoa"/>
        </authorList>
    </citation>
    <scope>IDENTIFICATION</scope>
</reference>
<evidence type="ECO:0000256" key="2">
    <source>
        <dbReference type="ARBA" id="ARBA00013194"/>
    </source>
</evidence>
<evidence type="ECO:0000256" key="8">
    <source>
        <dbReference type="ARBA" id="ARBA00023180"/>
    </source>
</evidence>
<evidence type="ECO:0000256" key="11">
    <source>
        <dbReference type="SAM" id="SignalP"/>
    </source>
</evidence>
<keyword evidence="15" id="KW-1185">Reference proteome</keyword>
<evidence type="ECO:0000259" key="13">
    <source>
        <dbReference type="PROSITE" id="PS50222"/>
    </source>
</evidence>
<dbReference type="SMART" id="SM00054">
    <property type="entry name" value="EFh"/>
    <property type="match status" value="2"/>
</dbReference>
<dbReference type="GO" id="GO:0005783">
    <property type="term" value="C:endoplasmic reticulum"/>
    <property type="evidence" value="ECO:0007669"/>
    <property type="project" value="UniProtKB-ARBA"/>
</dbReference>
<dbReference type="Pfam" id="PF00254">
    <property type="entry name" value="FKBP_C"/>
    <property type="match status" value="1"/>
</dbReference>
<dbReference type="PROSITE" id="PS00018">
    <property type="entry name" value="EF_HAND_1"/>
    <property type="match status" value="2"/>
</dbReference>
<evidence type="ECO:0000256" key="4">
    <source>
        <dbReference type="ARBA" id="ARBA00022737"/>
    </source>
</evidence>
<keyword evidence="4" id="KW-0677">Repeat</keyword>
<dbReference type="InterPro" id="IPR052273">
    <property type="entry name" value="PPIase_FKBP"/>
</dbReference>
<dbReference type="CDD" id="cd00051">
    <property type="entry name" value="EFh"/>
    <property type="match status" value="1"/>
</dbReference>
<dbReference type="InterPro" id="IPR001179">
    <property type="entry name" value="PPIase_FKBP_dom"/>
</dbReference>
<sequence length="208" mass="23362">MKFIVFLGLLFVCFTCQSFAQEEDEEEFRGLRIGIVKKPKRCPQETKHGDHLTVKYNASLVDGTLLVPPRNLEFTIGEGSMIQGWDQGLLDMCIGELRELITPSGYAYGELPVGDAIPPKAHLVFYVELLEIKDGQPKPDIFGQVDVNGDGLISHDEVAQYLRKESIPDGDGDKSHQTVINEIFNEEDKDNDGYISLSEFQGFKHEEL</sequence>
<keyword evidence="7 10" id="KW-0697">Rotamase</keyword>
<dbReference type="AlphaFoldDB" id="A0A913WZE8"/>
<dbReference type="SUPFAM" id="SSF54534">
    <property type="entry name" value="FKBP-like"/>
    <property type="match status" value="1"/>
</dbReference>
<evidence type="ECO:0000256" key="10">
    <source>
        <dbReference type="PROSITE-ProRule" id="PRU00277"/>
    </source>
</evidence>
<dbReference type="OrthoDB" id="1902587at2759"/>
<dbReference type="Proteomes" id="UP000887567">
    <property type="component" value="Unplaced"/>
</dbReference>
<keyword evidence="8" id="KW-0325">Glycoprotein</keyword>
<keyword evidence="3 11" id="KW-0732">Signal</keyword>
<dbReference type="KEGG" id="epa:110235354"/>
<dbReference type="InterPro" id="IPR018247">
    <property type="entry name" value="EF_Hand_1_Ca_BS"/>
</dbReference>
<feature type="domain" description="EF-hand" evidence="13">
    <location>
        <begin position="140"/>
        <end position="168"/>
    </location>
</feature>
<dbReference type="SUPFAM" id="SSF47473">
    <property type="entry name" value="EF-hand"/>
    <property type="match status" value="1"/>
</dbReference>
<organism evidence="14 15">
    <name type="scientific">Exaiptasia diaphana</name>
    <name type="common">Tropical sea anemone</name>
    <name type="synonym">Aiptasia pulchella</name>
    <dbReference type="NCBI Taxonomy" id="2652724"/>
    <lineage>
        <taxon>Eukaryota</taxon>
        <taxon>Metazoa</taxon>
        <taxon>Cnidaria</taxon>
        <taxon>Anthozoa</taxon>
        <taxon>Hexacorallia</taxon>
        <taxon>Actiniaria</taxon>
        <taxon>Aiptasiidae</taxon>
        <taxon>Exaiptasia</taxon>
    </lineage>
</organism>
<dbReference type="OMA" id="KQMCVGE"/>
<evidence type="ECO:0000256" key="1">
    <source>
        <dbReference type="ARBA" id="ARBA00000971"/>
    </source>
</evidence>